<accession>A0A6N9UAZ1</accession>
<evidence type="ECO:0000313" key="3">
    <source>
        <dbReference type="Proteomes" id="UP000471293"/>
    </source>
</evidence>
<dbReference type="AlphaFoldDB" id="A0A6N9UAZ1"/>
<comment type="caution">
    <text evidence="2">The sequence shown here is derived from an EMBL/GenBank/DDBJ whole genome shotgun (WGS) entry which is preliminary data.</text>
</comment>
<gene>
    <name evidence="2" type="ORF">G3I29_31180</name>
</gene>
<keyword evidence="1" id="KW-0175">Coiled coil</keyword>
<dbReference type="RefSeq" id="WP_164349403.1">
    <property type="nucleotide sequence ID" value="NZ_JAAGLQ010000648.1"/>
</dbReference>
<dbReference type="Proteomes" id="UP000471293">
    <property type="component" value="Unassembled WGS sequence"/>
</dbReference>
<organism evidence="2 3">
    <name type="scientific">Streptomyces halstedii</name>
    <dbReference type="NCBI Taxonomy" id="1944"/>
    <lineage>
        <taxon>Bacteria</taxon>
        <taxon>Bacillati</taxon>
        <taxon>Actinomycetota</taxon>
        <taxon>Actinomycetes</taxon>
        <taxon>Kitasatosporales</taxon>
        <taxon>Streptomycetaceae</taxon>
        <taxon>Streptomyces</taxon>
    </lineage>
</organism>
<dbReference type="EMBL" id="JAAGLQ010000648">
    <property type="protein sequence ID" value="NEA19839.1"/>
    <property type="molecule type" value="Genomic_DNA"/>
</dbReference>
<name>A0A6N9UAZ1_STRHA</name>
<sequence length="390" mass="41626">MNTQPTPPSDAELIEHARTVGMVEPERAPEFVAAFRAQVEERSAAAGTQPVPLLDGITAEEAAANIAANAPALAATGLTHQGPHPEYGYLETHRGRLDECSGPDCGPDPERAYWQAIADALNAVEATGGSVGIDLDGTLTDHNTWSVVWDRDAVRWVVADYDDEEGEQPSTPAEPKPTQAVPGDLFTEAAIRHSALTAGADAIEALPQDYECDPGRGDAVKLLRRMAAFHTTAEQPTGLTWEARTEHAVRLYATTAIKLEDARAENAKLRERLAELEQGQADADALAAEHPDTVKQLLTAMSDADDGQAEEQPEPVTLPYVHTDIDGDTLSVRPVLDHHLDAPALIITAGDSSDHEQAAAWIPVDEVPQLVAAITQAAAVALRDQDEAGR</sequence>
<reference evidence="2 3" key="1">
    <citation type="submission" date="2020-01" db="EMBL/GenBank/DDBJ databases">
        <title>Insect and environment-associated Actinomycetes.</title>
        <authorList>
            <person name="Currrie C."/>
            <person name="Chevrette M."/>
            <person name="Carlson C."/>
            <person name="Stubbendieck R."/>
            <person name="Wendt-Pienkowski E."/>
        </authorList>
    </citation>
    <scope>NUCLEOTIDE SEQUENCE [LARGE SCALE GENOMIC DNA]</scope>
    <source>
        <strain evidence="2 3">SID11342</strain>
    </source>
</reference>
<protein>
    <submittedName>
        <fullName evidence="2">Uncharacterized protein</fullName>
    </submittedName>
</protein>
<evidence type="ECO:0000256" key="1">
    <source>
        <dbReference type="SAM" id="Coils"/>
    </source>
</evidence>
<proteinExistence type="predicted"/>
<evidence type="ECO:0000313" key="2">
    <source>
        <dbReference type="EMBL" id="NEA19839.1"/>
    </source>
</evidence>
<feature type="coiled-coil region" evidence="1">
    <location>
        <begin position="252"/>
        <end position="286"/>
    </location>
</feature>